<dbReference type="EMBL" id="CM023477">
    <property type="protein sequence ID" value="KAH7936612.1"/>
    <property type="molecule type" value="Genomic_DNA"/>
</dbReference>
<protein>
    <submittedName>
        <fullName evidence="1">Uncharacterized protein</fullName>
    </submittedName>
</protein>
<organism evidence="1 2">
    <name type="scientific">Dermacentor silvarum</name>
    <name type="common">Tick</name>
    <dbReference type="NCBI Taxonomy" id="543639"/>
    <lineage>
        <taxon>Eukaryota</taxon>
        <taxon>Metazoa</taxon>
        <taxon>Ecdysozoa</taxon>
        <taxon>Arthropoda</taxon>
        <taxon>Chelicerata</taxon>
        <taxon>Arachnida</taxon>
        <taxon>Acari</taxon>
        <taxon>Parasitiformes</taxon>
        <taxon>Ixodida</taxon>
        <taxon>Ixodoidea</taxon>
        <taxon>Ixodidae</taxon>
        <taxon>Rhipicephalinae</taxon>
        <taxon>Dermacentor</taxon>
    </lineage>
</organism>
<proteinExistence type="predicted"/>
<accession>A0ACB8C6U3</accession>
<comment type="caution">
    <text evidence="1">The sequence shown here is derived from an EMBL/GenBank/DDBJ whole genome shotgun (WGS) entry which is preliminary data.</text>
</comment>
<name>A0ACB8C6U3_DERSI</name>
<reference evidence="1" key="1">
    <citation type="submission" date="2020-05" db="EMBL/GenBank/DDBJ databases">
        <title>Large-scale comparative analyses of tick genomes elucidate their genetic diversity and vector capacities.</title>
        <authorList>
            <person name="Jia N."/>
            <person name="Wang J."/>
            <person name="Shi W."/>
            <person name="Du L."/>
            <person name="Sun Y."/>
            <person name="Zhan W."/>
            <person name="Jiang J."/>
            <person name="Wang Q."/>
            <person name="Zhang B."/>
            <person name="Ji P."/>
            <person name="Sakyi L.B."/>
            <person name="Cui X."/>
            <person name="Yuan T."/>
            <person name="Jiang B."/>
            <person name="Yang W."/>
            <person name="Lam T.T.-Y."/>
            <person name="Chang Q."/>
            <person name="Ding S."/>
            <person name="Wang X."/>
            <person name="Zhu J."/>
            <person name="Ruan X."/>
            <person name="Zhao L."/>
            <person name="Wei J."/>
            <person name="Que T."/>
            <person name="Du C."/>
            <person name="Cheng J."/>
            <person name="Dai P."/>
            <person name="Han X."/>
            <person name="Huang E."/>
            <person name="Gao Y."/>
            <person name="Liu J."/>
            <person name="Shao H."/>
            <person name="Ye R."/>
            <person name="Li L."/>
            <person name="Wei W."/>
            <person name="Wang X."/>
            <person name="Wang C."/>
            <person name="Yang T."/>
            <person name="Huo Q."/>
            <person name="Li W."/>
            <person name="Guo W."/>
            <person name="Chen H."/>
            <person name="Zhou L."/>
            <person name="Ni X."/>
            <person name="Tian J."/>
            <person name="Zhou Y."/>
            <person name="Sheng Y."/>
            <person name="Liu T."/>
            <person name="Pan Y."/>
            <person name="Xia L."/>
            <person name="Li J."/>
            <person name="Zhao F."/>
            <person name="Cao W."/>
        </authorList>
    </citation>
    <scope>NUCLEOTIDE SEQUENCE</scope>
    <source>
        <strain evidence="1">Dsil-2018</strain>
    </source>
</reference>
<sequence length="303" mass="33767">MGLFCSPEKSELLTIKPYTSDPGIDLFVHGQPVPKVDKIRILGLHIESNLDASFTLNLLDKQIKQISGLVRRITSRNHGLSEKDTMQMIEALVVSRLAYHLPYHHLTEKQLDQANRLIRRAVKTALRLPVRTSTTRLLQTGLYNTVQEIIEAQRSNQLLRLSRTPTGRNLLRTLGCEPSGTIPNEEPWCPIPVRLAAHMHLKPLPRNMNVQRYPGRRKARADYYARRYQNREDVLYVDAAVGPLEGTATVAAMTEDGRIKLSASVKTARTDVAEGVALALAVAHAAADSTITEICTDSQTLPV</sequence>
<evidence type="ECO:0000313" key="2">
    <source>
        <dbReference type="Proteomes" id="UP000821865"/>
    </source>
</evidence>
<dbReference type="Proteomes" id="UP000821865">
    <property type="component" value="Chromosome 8"/>
</dbReference>
<evidence type="ECO:0000313" key="1">
    <source>
        <dbReference type="EMBL" id="KAH7936612.1"/>
    </source>
</evidence>
<keyword evidence="2" id="KW-1185">Reference proteome</keyword>
<gene>
    <name evidence="1" type="ORF">HPB49_001647</name>
</gene>